<accession>A0A117KV24</accession>
<evidence type="ECO:0000313" key="3">
    <source>
        <dbReference type="EMBL" id="KUK07510.1"/>
    </source>
</evidence>
<dbReference type="SUPFAM" id="SSF46785">
    <property type="entry name" value="Winged helix' DNA-binding domain"/>
    <property type="match status" value="1"/>
</dbReference>
<evidence type="ECO:0000313" key="4">
    <source>
        <dbReference type="Proteomes" id="UP000054015"/>
    </source>
</evidence>
<dbReference type="AlphaFoldDB" id="A0A117KV24"/>
<feature type="domain" description="ArnR1-like winged helix-turn-helix" evidence="1">
    <location>
        <begin position="2"/>
        <end position="76"/>
    </location>
</feature>
<reference evidence="3" key="1">
    <citation type="journal article" date="2015" name="MBio">
        <title>Genome-resolved metagenomic analysis reveals roles for candidate phyla and other microbial community members in biogeochemical transformations in oil reservoirs.</title>
        <authorList>
            <person name="Hu P."/>
            <person name="Tom L."/>
            <person name="Singh A."/>
            <person name="Thomas B.C."/>
            <person name="Baker B.J."/>
            <person name="Piceno Y.M."/>
            <person name="Andersen G.L."/>
            <person name="Banfield J.F."/>
        </authorList>
    </citation>
    <scope>NUCLEOTIDE SEQUENCE [LARGE SCALE GENOMIC DNA]</scope>
    <source>
        <strain evidence="3">49_2300</strain>
        <strain evidence="2">49_95</strain>
    </source>
</reference>
<dbReference type="InterPro" id="IPR036388">
    <property type="entry name" value="WH-like_DNA-bd_sf"/>
</dbReference>
<gene>
    <name evidence="2" type="ORF">XD40_0150</name>
    <name evidence="3" type="ORF">XD48_0289</name>
</gene>
<protein>
    <recommendedName>
        <fullName evidence="1">ArnR1-like winged helix-turn-helix domain-containing protein</fullName>
    </recommendedName>
</protein>
<dbReference type="Gene3D" id="1.10.10.10">
    <property type="entry name" value="Winged helix-like DNA-binding domain superfamily/Winged helix DNA-binding domain"/>
    <property type="match status" value="1"/>
</dbReference>
<proteinExistence type="predicted"/>
<evidence type="ECO:0000313" key="2">
    <source>
        <dbReference type="EMBL" id="KUJ94586.1"/>
    </source>
</evidence>
<evidence type="ECO:0000313" key="5">
    <source>
        <dbReference type="Proteomes" id="UP000054307"/>
    </source>
</evidence>
<dbReference type="Proteomes" id="UP000054015">
    <property type="component" value="Unassembled WGS sequence"/>
</dbReference>
<comment type="caution">
    <text evidence="3">The sequence shown here is derived from an EMBL/GenBank/DDBJ whole genome shotgun (WGS) entry which is preliminary data.</text>
</comment>
<name>A0A117KV24_ARCFL</name>
<reference evidence="4 5" key="2">
    <citation type="journal article" date="2015" name="MBio">
        <title>Genome-Resolved Metagenomic Analysis Reveals Roles for Candidate Phyla and Other Microbial Community Members in Biogeochemical Transformations in Oil Reservoirs.</title>
        <authorList>
            <person name="Hu P."/>
            <person name="Tom L."/>
            <person name="Singh A."/>
            <person name="Thomas B.C."/>
            <person name="Baker B.J."/>
            <person name="Piceno Y.M."/>
            <person name="Andersen G.L."/>
            <person name="Banfield J.F."/>
        </authorList>
    </citation>
    <scope>NUCLEOTIDE SEQUENCE [LARGE SCALE GENOMIC DNA]</scope>
</reference>
<dbReference type="InterPro" id="IPR036390">
    <property type="entry name" value="WH_DNA-bd_sf"/>
</dbReference>
<evidence type="ECO:0000259" key="1">
    <source>
        <dbReference type="Pfam" id="PF14947"/>
    </source>
</evidence>
<dbReference type="Pfam" id="PF14947">
    <property type="entry name" value="HTH_45"/>
    <property type="match status" value="1"/>
</dbReference>
<organism evidence="3 4">
    <name type="scientific">Archaeoglobus fulgidus</name>
    <dbReference type="NCBI Taxonomy" id="2234"/>
    <lineage>
        <taxon>Archaea</taxon>
        <taxon>Methanobacteriati</taxon>
        <taxon>Methanobacteriota</taxon>
        <taxon>Archaeoglobi</taxon>
        <taxon>Archaeoglobales</taxon>
        <taxon>Archaeoglobaceae</taxon>
        <taxon>Archaeoglobus</taxon>
    </lineage>
</organism>
<sequence length="85" mass="9873">MRKSRMEIIFEILKNVEDGIGAKTRLMYASNLDWRNFSRYISFLEEEGFVVCSGDSYKLTEKGKLLLQKMREVAELFSSQAALKI</sequence>
<dbReference type="PATRIC" id="fig|2234.6.peg.1760"/>
<dbReference type="InterPro" id="IPR038723">
    <property type="entry name" value="ArnR1-like_HTH"/>
</dbReference>
<dbReference type="EMBL" id="LGEX01000004">
    <property type="protein sequence ID" value="KUK07510.1"/>
    <property type="molecule type" value="Genomic_DNA"/>
</dbReference>
<dbReference type="EMBL" id="LGEQ01000002">
    <property type="protein sequence ID" value="KUJ94586.1"/>
    <property type="molecule type" value="Genomic_DNA"/>
</dbReference>
<dbReference type="Proteomes" id="UP000054307">
    <property type="component" value="Unassembled WGS sequence"/>
</dbReference>